<comment type="caution">
    <text evidence="1">The sequence shown here is derived from an EMBL/GenBank/DDBJ whole genome shotgun (WGS) entry which is preliminary data.</text>
</comment>
<sequence length="201" mass="21399">MRTSADLRYLTSRADPARNREHIWAKRPATELGIKLVPPTIKDQATNCGWPPTFLALRAIHRHAVQGCVSRLAVRHLSTSRGLANDLDAFLSYIPPDCDMTCSKLYTNIANCTSGNLLYPVCLCNAISASAGVSHCEKCIEGSSSVSIEDTNTAEAAAIDIGDPDCKSPDPTPITIGGNAATVRVSSVTLSVAVILVCVFL</sequence>
<reference evidence="1 2" key="1">
    <citation type="journal article" date="2011" name="J. Gen. Appl. Microbiol.">
        <title>Draft genome sequencing of the enigmatic basidiomycete Mixia osmundae.</title>
        <authorList>
            <person name="Nishida H."/>
            <person name="Nagatsuka Y."/>
            <person name="Sugiyama J."/>
        </authorList>
    </citation>
    <scope>NUCLEOTIDE SEQUENCE [LARGE SCALE GENOMIC DNA]</scope>
    <source>
        <strain evidence="2">CBS 9802 / IAM 14324 / JCM 22182 / KY 12970</strain>
    </source>
</reference>
<reference evidence="1 2" key="2">
    <citation type="journal article" date="2012" name="Open Biol.">
        <title>Characteristics of nucleosomes and linker DNA regions on the genome of the basidiomycete Mixia osmundae revealed by mono- and dinucleosome mapping.</title>
        <authorList>
            <person name="Nishida H."/>
            <person name="Kondo S."/>
            <person name="Matsumoto T."/>
            <person name="Suzuki Y."/>
            <person name="Yoshikawa H."/>
            <person name="Taylor T.D."/>
            <person name="Sugiyama J."/>
        </authorList>
    </citation>
    <scope>NUCLEOTIDE SEQUENCE [LARGE SCALE GENOMIC DNA]</scope>
    <source>
        <strain evidence="2">CBS 9802 / IAM 14324 / JCM 22182 / KY 12970</strain>
    </source>
</reference>
<dbReference type="Proteomes" id="UP000009131">
    <property type="component" value="Unassembled WGS sequence"/>
</dbReference>
<dbReference type="AlphaFoldDB" id="G7DSJ8"/>
<name>G7DSJ8_MIXOS</name>
<dbReference type="InParanoid" id="G7DSJ8"/>
<organism evidence="1 2">
    <name type="scientific">Mixia osmundae (strain CBS 9802 / IAM 14324 / JCM 22182 / KY 12970)</name>
    <dbReference type="NCBI Taxonomy" id="764103"/>
    <lineage>
        <taxon>Eukaryota</taxon>
        <taxon>Fungi</taxon>
        <taxon>Dikarya</taxon>
        <taxon>Basidiomycota</taxon>
        <taxon>Pucciniomycotina</taxon>
        <taxon>Mixiomycetes</taxon>
        <taxon>Mixiales</taxon>
        <taxon>Mixiaceae</taxon>
        <taxon>Mixia</taxon>
    </lineage>
</organism>
<dbReference type="RefSeq" id="XP_014566536.1">
    <property type="nucleotide sequence ID" value="XM_014711050.1"/>
</dbReference>
<keyword evidence="2" id="KW-1185">Reference proteome</keyword>
<evidence type="ECO:0000313" key="1">
    <source>
        <dbReference type="EMBL" id="GAA93558.1"/>
    </source>
</evidence>
<dbReference type="EMBL" id="BABT02000007">
    <property type="protein sequence ID" value="GAA93558.1"/>
    <property type="molecule type" value="Genomic_DNA"/>
</dbReference>
<accession>G7DSJ8</accession>
<proteinExistence type="predicted"/>
<protein>
    <submittedName>
        <fullName evidence="1">Uncharacterized protein</fullName>
    </submittedName>
</protein>
<gene>
    <name evidence="1" type="primary">Mo00202</name>
    <name evidence="1" type="ORF">E5Q_00202</name>
</gene>
<evidence type="ECO:0000313" key="2">
    <source>
        <dbReference type="Proteomes" id="UP000009131"/>
    </source>
</evidence>
<dbReference type="HOGENOM" id="CLU_1360712_0_0_1"/>